<keyword evidence="5 11" id="KW-0812">Transmembrane</keyword>
<dbReference type="GO" id="GO:0022857">
    <property type="term" value="F:transmembrane transporter activity"/>
    <property type="evidence" value="ECO:0007669"/>
    <property type="project" value="InterPro"/>
</dbReference>
<feature type="region of interest" description="Disordered" evidence="10">
    <location>
        <begin position="1"/>
        <end position="23"/>
    </location>
</feature>
<keyword evidence="14" id="KW-1185">Reference proteome</keyword>
<dbReference type="Gene3D" id="1.20.1250.20">
    <property type="entry name" value="MFS general substrate transporter like domains"/>
    <property type="match status" value="2"/>
</dbReference>
<dbReference type="AlphaFoldDB" id="A0A8H4PCZ7"/>
<keyword evidence="9" id="KW-0325">Glycoprotein</keyword>
<reference evidence="13 14" key="1">
    <citation type="submission" date="2020-01" db="EMBL/GenBank/DDBJ databases">
        <title>Identification and distribution of gene clusters putatively required for synthesis of sphingolipid metabolism inhibitors in phylogenetically diverse species of the filamentous fungus Fusarium.</title>
        <authorList>
            <person name="Kim H.-S."/>
            <person name="Busman M."/>
            <person name="Brown D.W."/>
            <person name="Divon H."/>
            <person name="Uhlig S."/>
            <person name="Proctor R.H."/>
        </authorList>
    </citation>
    <scope>NUCLEOTIDE SEQUENCE [LARGE SCALE GENOMIC DNA]</scope>
    <source>
        <strain evidence="13 14">NRRL 20459</strain>
    </source>
</reference>
<dbReference type="CDD" id="cd03784">
    <property type="entry name" value="GT1_Gtf-like"/>
    <property type="match status" value="1"/>
</dbReference>
<dbReference type="Pfam" id="PF07690">
    <property type="entry name" value="MFS_1"/>
    <property type="match status" value="1"/>
</dbReference>
<accession>A0A8H4PCZ7</accession>
<keyword evidence="4" id="KW-0808">Transferase</keyword>
<dbReference type="GO" id="GO:0008194">
    <property type="term" value="F:UDP-glycosyltransferase activity"/>
    <property type="evidence" value="ECO:0007669"/>
    <property type="project" value="InterPro"/>
</dbReference>
<dbReference type="Pfam" id="PF06722">
    <property type="entry name" value="EryCIII-like_C"/>
    <property type="match status" value="1"/>
</dbReference>
<dbReference type="EMBL" id="JAADYS010000257">
    <property type="protein sequence ID" value="KAF4471044.1"/>
    <property type="molecule type" value="Genomic_DNA"/>
</dbReference>
<feature type="transmembrane region" description="Helical" evidence="11">
    <location>
        <begin position="128"/>
        <end position="154"/>
    </location>
</feature>
<evidence type="ECO:0000256" key="1">
    <source>
        <dbReference type="ARBA" id="ARBA00004141"/>
    </source>
</evidence>
<feature type="transmembrane region" description="Helical" evidence="11">
    <location>
        <begin position="465"/>
        <end position="486"/>
    </location>
</feature>
<feature type="domain" description="Erythromycin biosynthesis protein CIII-like C-terminal" evidence="12">
    <location>
        <begin position="980"/>
        <end position="1084"/>
    </location>
</feature>
<feature type="transmembrane region" description="Helical" evidence="11">
    <location>
        <begin position="58"/>
        <end position="75"/>
    </location>
</feature>
<comment type="caution">
    <text evidence="13">The sequence shown here is derived from an EMBL/GenBank/DDBJ whole genome shotgun (WGS) entry which is preliminary data.</text>
</comment>
<dbReference type="GO" id="GO:0006811">
    <property type="term" value="P:monoatomic ion transport"/>
    <property type="evidence" value="ECO:0007669"/>
    <property type="project" value="UniProtKB-KW"/>
</dbReference>
<dbReference type="GO" id="GO:0005886">
    <property type="term" value="C:plasma membrane"/>
    <property type="evidence" value="ECO:0007669"/>
    <property type="project" value="TreeGrafter"/>
</dbReference>
<name>A0A8H4PCZ7_9HYPO</name>
<evidence type="ECO:0000256" key="9">
    <source>
        <dbReference type="ARBA" id="ARBA00023180"/>
    </source>
</evidence>
<dbReference type="GO" id="GO:0016758">
    <property type="term" value="F:hexosyltransferase activity"/>
    <property type="evidence" value="ECO:0007669"/>
    <property type="project" value="UniProtKB-ARBA"/>
</dbReference>
<sequence>MSRQDNDAITPTPAQPERVNSGASEDLKQLSNVGNVLQSQGVTRMEAVYREAKSDRKTLWLVGASVLVCAWAYSLDSSTTSYYSVDASSYFERHSSVLSTLSIATSIISAVSKPFIAKFSDITSRPYTYLLCIFFYTCGYIIAASSTTVSAYIVGEVFVAIGSSGLDLTNDIIVADLTPLEWRGFASSMLSTPFIINTWFAGKIVDALQAKNQWRWGLGMFAIIMPVSLAPAVATLIYLDRKAKKEGIVNIASSNAARRAARELAQEHGYEGPHGAIIAPAAEPNKTWVQSLKQNLEEIDAFGLILLGFGWSLLLLPFSLKTYASHGWRNPSLIAMMIVGGLLLIAYVVFEMKWAKVPSAPRRLVFNRTFIMAIIIDGFYMLAGNIRGLYFSSYTLIAKDWSYQNWVYYGNTLTLALCVAGPLVGLAQRWTHRYRTIQIAGLCVKIIGMGILLDGRQATNNTGALVMSMILIGFGGSMSVVGSRVASQASVPHQDVALVISLLSLWSKIGSAIGGAIVSVIWSSKMPGQLREHLPAPANETTVQTLFSSVTKIRTLYEFDDPIRQGAITAYRNTLWYCLSVALGLAFIPLVAAFFQTNYFLGKQQNAVTNVGNDGMPLEEKDRNPEPLPPAKDKKEAFLRFWAGRCVQPSLHPAILSSPLELESNEPSPPLQLALAISKMKILLHSHFPAGHAYPMQAVAQALVRRGHEVVWLTSPDNEARVRATGAAFVANQAIAVVDAPLMAENETGLLDRVYSRLESRLVAQVTDYRRVLRDFKPDVFVVDVMPYGARALYELGEIPVYATLGVIPIYMSSWGAPQAVSGQSPPTSWSGLVWNHLHHLVSQWIVLPLRLRPVLNVQRKALGLPNLPYGEATEAFAYSPFLHIQASSPSLEFQLLPKPAEQRRNTKFVGPLVTQVAVNPAHLPPWWDEMVKHQRVVGITQGTLAMDPTSLIIPAIEALASDSSLLLIVTSPYVEEITSRIGDLPNVRFAKFIPYHLFLPQLCLLITNGGYGSITQALSHKVPLICAGQTEDKKDTAARISWAGAGIDLKTDNPSTEQVREAARKILDDRGYVERAGRLGDELNELGGAERASEILEELAQSVGTQSN</sequence>
<evidence type="ECO:0000256" key="4">
    <source>
        <dbReference type="ARBA" id="ARBA00022679"/>
    </source>
</evidence>
<feature type="transmembrane region" description="Helical" evidence="11">
    <location>
        <begin position="95"/>
        <end position="116"/>
    </location>
</feature>
<gene>
    <name evidence="13" type="ORF">FALBO_2043</name>
</gene>
<evidence type="ECO:0000256" key="6">
    <source>
        <dbReference type="ARBA" id="ARBA00022989"/>
    </source>
</evidence>
<comment type="subcellular location">
    <subcellularLocation>
        <location evidence="1">Membrane</location>
        <topology evidence="1">Multi-pass membrane protein</topology>
    </subcellularLocation>
</comment>
<evidence type="ECO:0000256" key="5">
    <source>
        <dbReference type="ARBA" id="ARBA00022692"/>
    </source>
</evidence>
<evidence type="ECO:0000256" key="8">
    <source>
        <dbReference type="ARBA" id="ARBA00023136"/>
    </source>
</evidence>
<evidence type="ECO:0000256" key="11">
    <source>
        <dbReference type="SAM" id="Phobius"/>
    </source>
</evidence>
<evidence type="ECO:0000256" key="7">
    <source>
        <dbReference type="ARBA" id="ARBA00023065"/>
    </source>
</evidence>
<dbReference type="SUPFAM" id="SSF53756">
    <property type="entry name" value="UDP-Glycosyltransferase/glycogen phosphorylase"/>
    <property type="match status" value="1"/>
</dbReference>
<dbReference type="PANTHER" id="PTHR23501">
    <property type="entry name" value="MAJOR FACILITATOR SUPERFAMILY"/>
    <property type="match status" value="1"/>
</dbReference>
<dbReference type="Gene3D" id="3.40.50.2000">
    <property type="entry name" value="Glycogen Phosphorylase B"/>
    <property type="match status" value="2"/>
</dbReference>
<evidence type="ECO:0000313" key="14">
    <source>
        <dbReference type="Proteomes" id="UP000554235"/>
    </source>
</evidence>
<comment type="similarity">
    <text evidence="2">Belongs to the major facilitator superfamily.</text>
</comment>
<evidence type="ECO:0000313" key="13">
    <source>
        <dbReference type="EMBL" id="KAF4471044.1"/>
    </source>
</evidence>
<evidence type="ECO:0000256" key="10">
    <source>
        <dbReference type="SAM" id="MobiDB-lite"/>
    </source>
</evidence>
<protein>
    <submittedName>
        <fullName evidence="13">Siderophore iron transporter</fullName>
    </submittedName>
</protein>
<feature type="transmembrane region" description="Helical" evidence="11">
    <location>
        <begin position="406"/>
        <end position="427"/>
    </location>
</feature>
<dbReference type="OrthoDB" id="2241241at2759"/>
<keyword evidence="8 11" id="KW-0472">Membrane</keyword>
<feature type="transmembrane region" description="Helical" evidence="11">
    <location>
        <begin position="216"/>
        <end position="239"/>
    </location>
</feature>
<dbReference type="FunFam" id="1.20.1250.20:FF:000197">
    <property type="entry name" value="Siderophore iron transporter 1"/>
    <property type="match status" value="1"/>
</dbReference>
<dbReference type="SUPFAM" id="SSF103473">
    <property type="entry name" value="MFS general substrate transporter"/>
    <property type="match status" value="2"/>
</dbReference>
<feature type="transmembrane region" description="Helical" evidence="11">
    <location>
        <begin position="498"/>
        <end position="522"/>
    </location>
</feature>
<dbReference type="Proteomes" id="UP000554235">
    <property type="component" value="Unassembled WGS sequence"/>
</dbReference>
<evidence type="ECO:0000256" key="2">
    <source>
        <dbReference type="ARBA" id="ARBA00008335"/>
    </source>
</evidence>
<dbReference type="InterPro" id="IPR010610">
    <property type="entry name" value="EryCIII-like_C"/>
</dbReference>
<keyword evidence="3" id="KW-0813">Transport</keyword>
<dbReference type="InterPro" id="IPR002213">
    <property type="entry name" value="UDP_glucos_trans"/>
</dbReference>
<proteinExistence type="inferred from homology"/>
<evidence type="ECO:0000259" key="12">
    <source>
        <dbReference type="Pfam" id="PF06722"/>
    </source>
</evidence>
<feature type="transmembrane region" description="Helical" evidence="11">
    <location>
        <begin position="574"/>
        <end position="595"/>
    </location>
</feature>
<dbReference type="InterPro" id="IPR036259">
    <property type="entry name" value="MFS_trans_sf"/>
</dbReference>
<keyword evidence="7" id="KW-0406">Ion transport</keyword>
<feature type="transmembrane region" description="Helical" evidence="11">
    <location>
        <begin position="301"/>
        <end position="320"/>
    </location>
</feature>
<evidence type="ECO:0000256" key="3">
    <source>
        <dbReference type="ARBA" id="ARBA00022448"/>
    </source>
</evidence>
<keyword evidence="6 11" id="KW-1133">Transmembrane helix</keyword>
<dbReference type="InterPro" id="IPR011701">
    <property type="entry name" value="MFS"/>
</dbReference>
<dbReference type="PANTHER" id="PTHR23501:SF58">
    <property type="entry name" value="LOW AFFINITY HEME TRANSPORTER STR3"/>
    <property type="match status" value="1"/>
</dbReference>
<organism evidence="13 14">
    <name type="scientific">Fusarium albosuccineum</name>
    <dbReference type="NCBI Taxonomy" id="1237068"/>
    <lineage>
        <taxon>Eukaryota</taxon>
        <taxon>Fungi</taxon>
        <taxon>Dikarya</taxon>
        <taxon>Ascomycota</taxon>
        <taxon>Pezizomycotina</taxon>
        <taxon>Sordariomycetes</taxon>
        <taxon>Hypocreomycetidae</taxon>
        <taxon>Hypocreales</taxon>
        <taxon>Nectriaceae</taxon>
        <taxon>Fusarium</taxon>
        <taxon>Fusarium decemcellulare species complex</taxon>
    </lineage>
</organism>
<feature type="transmembrane region" description="Helical" evidence="11">
    <location>
        <begin position="370"/>
        <end position="386"/>
    </location>
</feature>
<feature type="transmembrane region" description="Helical" evidence="11">
    <location>
        <begin position="332"/>
        <end position="350"/>
    </location>
</feature>